<evidence type="ECO:0000313" key="3">
    <source>
        <dbReference type="Proteomes" id="UP000001877"/>
    </source>
</evidence>
<accession>C0ZCM3</accession>
<evidence type="ECO:0008006" key="4">
    <source>
        <dbReference type="Google" id="ProtNLM"/>
    </source>
</evidence>
<feature type="region of interest" description="Disordered" evidence="1">
    <location>
        <begin position="1"/>
        <end position="38"/>
    </location>
</feature>
<feature type="compositionally biased region" description="Basic and acidic residues" evidence="1">
    <location>
        <begin position="29"/>
        <end position="38"/>
    </location>
</feature>
<name>C0ZCM3_BREBN</name>
<dbReference type="AlphaFoldDB" id="C0ZCM3"/>
<proteinExistence type="predicted"/>
<dbReference type="HOGENOM" id="CLU_3325336_0_0_9"/>
<evidence type="ECO:0000313" key="2">
    <source>
        <dbReference type="EMBL" id="BAH43532.1"/>
    </source>
</evidence>
<dbReference type="Proteomes" id="UP000001877">
    <property type="component" value="Chromosome"/>
</dbReference>
<evidence type="ECO:0000256" key="1">
    <source>
        <dbReference type="SAM" id="MobiDB-lite"/>
    </source>
</evidence>
<sequence length="38" mass="4379">MSKQNGVKNEMGKKENPSQTRRSNTISKEQTRSKQRGE</sequence>
<protein>
    <recommendedName>
        <fullName evidence="4">Small acid-soluble spore protein P</fullName>
    </recommendedName>
</protein>
<dbReference type="EMBL" id="AP008955">
    <property type="protein sequence ID" value="BAH43532.1"/>
    <property type="molecule type" value="Genomic_DNA"/>
</dbReference>
<gene>
    <name evidence="2" type="ordered locus">BBR47_25550</name>
</gene>
<feature type="compositionally biased region" description="Polar residues" evidence="1">
    <location>
        <begin position="17"/>
        <end position="28"/>
    </location>
</feature>
<keyword evidence="3" id="KW-1185">Reference proteome</keyword>
<reference evidence="2 3" key="1">
    <citation type="submission" date="2005-03" db="EMBL/GenBank/DDBJ databases">
        <title>Brevibacillus brevis strain 47, complete genome.</title>
        <authorList>
            <person name="Hosoyama A."/>
            <person name="Yamada R."/>
            <person name="Hongo Y."/>
            <person name="Terui Y."/>
            <person name="Ankai A."/>
            <person name="Masuyama W."/>
            <person name="Sekiguchi M."/>
            <person name="Takeda T."/>
            <person name="Asano K."/>
            <person name="Ohji S."/>
            <person name="Ichikawa N."/>
            <person name="Narita S."/>
            <person name="Aoki N."/>
            <person name="Miura H."/>
            <person name="Matsushita S."/>
            <person name="Sekigawa T."/>
            <person name="Yamagata H."/>
            <person name="Yoshikawa H."/>
            <person name="Udaka S."/>
            <person name="Tanikawa S."/>
            <person name="Fujita N."/>
        </authorList>
    </citation>
    <scope>NUCLEOTIDE SEQUENCE [LARGE SCALE GENOMIC DNA]</scope>
    <source>
        <strain evidence="3">47 / JCM 6285 / NBRC 100599</strain>
    </source>
</reference>
<organism evidence="2 3">
    <name type="scientific">Brevibacillus brevis (strain 47 / JCM 6285 / NBRC 100599)</name>
    <dbReference type="NCBI Taxonomy" id="358681"/>
    <lineage>
        <taxon>Bacteria</taxon>
        <taxon>Bacillati</taxon>
        <taxon>Bacillota</taxon>
        <taxon>Bacilli</taxon>
        <taxon>Bacillales</taxon>
        <taxon>Paenibacillaceae</taxon>
        <taxon>Brevibacillus</taxon>
    </lineage>
</organism>
<dbReference type="KEGG" id="bbe:BBR47_25550"/>